<dbReference type="PANTHER" id="PTHR44196:SF2">
    <property type="entry name" value="SHORT-CHAIN DEHYDROGENASE-RELATED"/>
    <property type="match status" value="1"/>
</dbReference>
<dbReference type="SUPFAM" id="SSF51735">
    <property type="entry name" value="NAD(P)-binding Rossmann-fold domains"/>
    <property type="match status" value="1"/>
</dbReference>
<name>A0A972W169_9GAMM</name>
<proteinExistence type="inferred from homology"/>
<dbReference type="PANTHER" id="PTHR44196">
    <property type="entry name" value="DEHYDROGENASE/REDUCTASE SDR FAMILY MEMBER 7B"/>
    <property type="match status" value="1"/>
</dbReference>
<evidence type="ECO:0000313" key="4">
    <source>
        <dbReference type="EMBL" id="NQV66717.1"/>
    </source>
</evidence>
<dbReference type="GO" id="GO:0016020">
    <property type="term" value="C:membrane"/>
    <property type="evidence" value="ECO:0007669"/>
    <property type="project" value="TreeGrafter"/>
</dbReference>
<accession>A0A972W169</accession>
<evidence type="ECO:0000256" key="2">
    <source>
        <dbReference type="ARBA" id="ARBA00023002"/>
    </source>
</evidence>
<dbReference type="Pfam" id="PF00106">
    <property type="entry name" value="adh_short"/>
    <property type="match status" value="1"/>
</dbReference>
<dbReference type="GO" id="GO:0016491">
    <property type="term" value="F:oxidoreductase activity"/>
    <property type="evidence" value="ECO:0007669"/>
    <property type="project" value="UniProtKB-KW"/>
</dbReference>
<dbReference type="PRINTS" id="PR00081">
    <property type="entry name" value="GDHRDH"/>
</dbReference>
<keyword evidence="2" id="KW-0560">Oxidoreductase</keyword>
<reference evidence="4" key="1">
    <citation type="submission" date="2020-05" db="EMBL/GenBank/DDBJ databases">
        <title>Sulfur intermediates as new biogeochemical hubs in an aquatic model microbial ecosystem.</title>
        <authorList>
            <person name="Vigneron A."/>
        </authorList>
    </citation>
    <scope>NUCLEOTIDE SEQUENCE</scope>
    <source>
        <strain evidence="4">Bin.250</strain>
    </source>
</reference>
<dbReference type="InterPro" id="IPR036291">
    <property type="entry name" value="NAD(P)-bd_dom_sf"/>
</dbReference>
<dbReference type="InterPro" id="IPR002347">
    <property type="entry name" value="SDR_fam"/>
</dbReference>
<evidence type="ECO:0000256" key="3">
    <source>
        <dbReference type="RuleBase" id="RU000363"/>
    </source>
</evidence>
<protein>
    <submittedName>
        <fullName evidence="4">SDR family oxidoreductase</fullName>
    </submittedName>
</protein>
<dbReference type="PRINTS" id="PR00080">
    <property type="entry name" value="SDRFAMILY"/>
</dbReference>
<gene>
    <name evidence="4" type="ORF">HQ497_15265</name>
</gene>
<evidence type="ECO:0000313" key="5">
    <source>
        <dbReference type="Proteomes" id="UP000754644"/>
    </source>
</evidence>
<organism evidence="4 5">
    <name type="scientific">SAR86 cluster bacterium</name>
    <dbReference type="NCBI Taxonomy" id="2030880"/>
    <lineage>
        <taxon>Bacteria</taxon>
        <taxon>Pseudomonadati</taxon>
        <taxon>Pseudomonadota</taxon>
        <taxon>Gammaproteobacteria</taxon>
        <taxon>SAR86 cluster</taxon>
    </lineage>
</organism>
<dbReference type="AlphaFoldDB" id="A0A972W169"/>
<dbReference type="Gene3D" id="3.40.50.720">
    <property type="entry name" value="NAD(P)-binding Rossmann-like Domain"/>
    <property type="match status" value="1"/>
</dbReference>
<dbReference type="EMBL" id="JABMOJ010000566">
    <property type="protein sequence ID" value="NQV66717.1"/>
    <property type="molecule type" value="Genomic_DNA"/>
</dbReference>
<dbReference type="InterPro" id="IPR020904">
    <property type="entry name" value="Sc_DH/Rdtase_CS"/>
</dbReference>
<comment type="similarity">
    <text evidence="1 3">Belongs to the short-chain dehydrogenases/reductases (SDR) family.</text>
</comment>
<dbReference type="Proteomes" id="UP000754644">
    <property type="component" value="Unassembled WGS sequence"/>
</dbReference>
<sequence>MSKGTALITGASSGIGEALAREFASHQYDLVITARRGDRLEALAAELSTQVAVDIVISDLATDTGPASLIAAVALLGKDIDVLVNNAGIAHSGSFHDTAMTQIDQLIGLNISALARLTQHYSQPMIQRGSGRILNVASVAAFQPVPSMAVYAASKAFVLSLTESLSEELRSTGVTVTALCPGLTRTELVNDLMAQDVPPFMMSSTEDVAREGYQALMAGEVIRIPGVANQAAVTWAKHQPRWLVRGVGGLFARFKPSR</sequence>
<dbReference type="PIRSF" id="PIRSF000126">
    <property type="entry name" value="11-beta-HSD1"/>
    <property type="match status" value="1"/>
</dbReference>
<comment type="caution">
    <text evidence="4">The sequence shown here is derived from an EMBL/GenBank/DDBJ whole genome shotgun (WGS) entry which is preliminary data.</text>
</comment>
<evidence type="ECO:0000256" key="1">
    <source>
        <dbReference type="ARBA" id="ARBA00006484"/>
    </source>
</evidence>
<dbReference type="PROSITE" id="PS00061">
    <property type="entry name" value="ADH_SHORT"/>
    <property type="match status" value="1"/>
</dbReference>
<dbReference type="CDD" id="cd05233">
    <property type="entry name" value="SDR_c"/>
    <property type="match status" value="1"/>
</dbReference>